<dbReference type="STRING" id="262209.AWH69_00405"/>
<dbReference type="InterPro" id="IPR014036">
    <property type="entry name" value="DeoR-like_C"/>
</dbReference>
<comment type="function">
    <text evidence="5">Repressor of the lactose catabolism operon. Galactose-6-phosphate is the inducer.</text>
</comment>
<evidence type="ECO:0000313" key="7">
    <source>
        <dbReference type="EMBL" id="OAB88315.1"/>
    </source>
</evidence>
<evidence type="ECO:0000256" key="5">
    <source>
        <dbReference type="ARBA" id="ARBA00024937"/>
    </source>
</evidence>
<dbReference type="Proteomes" id="UP000076976">
    <property type="component" value="Unassembled WGS sequence"/>
</dbReference>
<dbReference type="GO" id="GO:0016740">
    <property type="term" value="F:transferase activity"/>
    <property type="evidence" value="ECO:0007669"/>
    <property type="project" value="UniProtKB-KW"/>
</dbReference>
<dbReference type="GO" id="GO:0003700">
    <property type="term" value="F:DNA-binding transcription factor activity"/>
    <property type="evidence" value="ECO:0007669"/>
    <property type="project" value="InterPro"/>
</dbReference>
<dbReference type="SMART" id="SM01134">
    <property type="entry name" value="DeoRC"/>
    <property type="match status" value="1"/>
</dbReference>
<dbReference type="InterPro" id="IPR001034">
    <property type="entry name" value="DeoR_HTH"/>
</dbReference>
<keyword evidence="2" id="KW-0678">Repressor</keyword>
<dbReference type="RefSeq" id="WP_068269863.1">
    <property type="nucleotide sequence ID" value="NZ_CAJGVC010000001.1"/>
</dbReference>
<dbReference type="PRINTS" id="PR00037">
    <property type="entry name" value="HTHLACR"/>
</dbReference>
<proteinExistence type="predicted"/>
<dbReference type="SUPFAM" id="SSF46785">
    <property type="entry name" value="Winged helix' DNA-binding domain"/>
    <property type="match status" value="1"/>
</dbReference>
<dbReference type="PANTHER" id="PTHR30363">
    <property type="entry name" value="HTH-TYPE TRANSCRIPTIONAL REGULATOR SRLR-RELATED"/>
    <property type="match status" value="1"/>
</dbReference>
<protein>
    <recommendedName>
        <fullName evidence="1">Lactose phosphotransferase system repressor</fullName>
    </recommendedName>
</protein>
<evidence type="ECO:0000259" key="6">
    <source>
        <dbReference type="PROSITE" id="PS51000"/>
    </source>
</evidence>
<dbReference type="PANTHER" id="PTHR30363:SF4">
    <property type="entry name" value="GLYCEROL-3-PHOSPHATE REGULON REPRESSOR"/>
    <property type="match status" value="1"/>
</dbReference>
<gene>
    <name evidence="7" type="ORF">AWH69_00405</name>
</gene>
<dbReference type="Gene3D" id="3.40.50.1360">
    <property type="match status" value="1"/>
</dbReference>
<keyword evidence="7" id="KW-0808">Transferase</keyword>
<evidence type="ECO:0000256" key="4">
    <source>
        <dbReference type="ARBA" id="ARBA00023163"/>
    </source>
</evidence>
<evidence type="ECO:0000256" key="3">
    <source>
        <dbReference type="ARBA" id="ARBA00023015"/>
    </source>
</evidence>
<dbReference type="SUPFAM" id="SSF100950">
    <property type="entry name" value="NagB/RpiA/CoA transferase-like"/>
    <property type="match status" value="1"/>
</dbReference>
<dbReference type="InterPro" id="IPR037171">
    <property type="entry name" value="NagB/RpiA_transferase-like"/>
</dbReference>
<dbReference type="InterPro" id="IPR036390">
    <property type="entry name" value="WH_DNA-bd_sf"/>
</dbReference>
<dbReference type="Pfam" id="PF08220">
    <property type="entry name" value="HTH_DeoR"/>
    <property type="match status" value="1"/>
</dbReference>
<organism evidence="7 8">
    <name type="scientific">Janibacter melonis</name>
    <dbReference type="NCBI Taxonomy" id="262209"/>
    <lineage>
        <taxon>Bacteria</taxon>
        <taxon>Bacillati</taxon>
        <taxon>Actinomycetota</taxon>
        <taxon>Actinomycetes</taxon>
        <taxon>Micrococcales</taxon>
        <taxon>Intrasporangiaceae</taxon>
        <taxon>Janibacter</taxon>
    </lineage>
</organism>
<accession>A0A176QEU9</accession>
<evidence type="ECO:0000256" key="2">
    <source>
        <dbReference type="ARBA" id="ARBA00022491"/>
    </source>
</evidence>
<evidence type="ECO:0000313" key="8">
    <source>
        <dbReference type="Proteomes" id="UP000076976"/>
    </source>
</evidence>
<comment type="caution">
    <text evidence="7">The sequence shown here is derived from an EMBL/GenBank/DDBJ whole genome shotgun (WGS) entry which is preliminary data.</text>
</comment>
<dbReference type="PROSITE" id="PS51000">
    <property type="entry name" value="HTH_DEOR_2"/>
    <property type="match status" value="1"/>
</dbReference>
<keyword evidence="8" id="KW-1185">Reference proteome</keyword>
<keyword evidence="3" id="KW-0805">Transcription regulation</keyword>
<dbReference type="Gene3D" id="1.10.10.10">
    <property type="entry name" value="Winged helix-like DNA-binding domain superfamily/Winged helix DNA-binding domain"/>
    <property type="match status" value="1"/>
</dbReference>
<dbReference type="AlphaFoldDB" id="A0A176QEU9"/>
<name>A0A176QEU9_9MICO</name>
<evidence type="ECO:0000256" key="1">
    <source>
        <dbReference type="ARBA" id="ARBA00021390"/>
    </source>
</evidence>
<dbReference type="EMBL" id="LQZG01000001">
    <property type="protein sequence ID" value="OAB88315.1"/>
    <property type="molecule type" value="Genomic_DNA"/>
</dbReference>
<dbReference type="InterPro" id="IPR036388">
    <property type="entry name" value="WH-like_DNA-bd_sf"/>
</dbReference>
<keyword evidence="4" id="KW-0804">Transcription</keyword>
<reference evidence="7 8" key="1">
    <citation type="submission" date="2016-01" db="EMBL/GenBank/DDBJ databases">
        <title>Janibacter melonis strain CD11_4 genome sequencing and assembly.</title>
        <authorList>
            <person name="Nair G.R."/>
            <person name="Kaur G."/>
            <person name="Chander A.M."/>
            <person name="Mayilraj S."/>
        </authorList>
    </citation>
    <scope>NUCLEOTIDE SEQUENCE [LARGE SCALE GENOMIC DNA]</scope>
    <source>
        <strain evidence="7 8">CD11-4</strain>
    </source>
</reference>
<dbReference type="Pfam" id="PF00455">
    <property type="entry name" value="DeoRC"/>
    <property type="match status" value="1"/>
</dbReference>
<sequence>MFADERQQLIADLARRDGRVVVTALAAELDVAPETVRRDLDALATQGLVRRVHGGAVPVDETSGREASVDHRAEVSSEAKARIGQAALALIPQGRTSIVLDAGTTTAQLAAVLPARPELLVVTNSVPISAQLASDHPGEVHLLGGRVRGVTQATVGETGVRQLQRLRTDVAFLGSDGLTVEHGLSTPDQSEASVKRAMRLAARTVVALVDSSKVGRELLYSFARLSDVDVLVTDRDVDVRTVAALEQTGIEVVIA</sequence>
<dbReference type="SMART" id="SM00420">
    <property type="entry name" value="HTH_DEOR"/>
    <property type="match status" value="1"/>
</dbReference>
<dbReference type="InterPro" id="IPR050313">
    <property type="entry name" value="Carb_Metab_HTH_regulators"/>
</dbReference>
<feature type="domain" description="HTH deoR-type" evidence="6">
    <location>
        <begin position="3"/>
        <end position="58"/>
    </location>
</feature>